<dbReference type="EC" id="3.2.1.26" evidence="2"/>
<dbReference type="AlphaFoldDB" id="A0A7D4Q2A2"/>
<dbReference type="SUPFAM" id="SSF75005">
    <property type="entry name" value="Arabinanase/levansucrase/invertase"/>
    <property type="match status" value="1"/>
</dbReference>
<evidence type="ECO:0000256" key="1">
    <source>
        <dbReference type="ARBA" id="ARBA00009902"/>
    </source>
</evidence>
<evidence type="ECO:0000256" key="2">
    <source>
        <dbReference type="ARBA" id="ARBA00012758"/>
    </source>
</evidence>
<organism evidence="8 9">
    <name type="scientific">Microbacterium hominis</name>
    <dbReference type="NCBI Taxonomy" id="162426"/>
    <lineage>
        <taxon>Bacteria</taxon>
        <taxon>Bacillati</taxon>
        <taxon>Actinomycetota</taxon>
        <taxon>Actinomycetes</taxon>
        <taxon>Micrococcales</taxon>
        <taxon>Microbacteriaceae</taxon>
        <taxon>Microbacterium</taxon>
    </lineage>
</organism>
<evidence type="ECO:0000259" key="7">
    <source>
        <dbReference type="Pfam" id="PF08244"/>
    </source>
</evidence>
<accession>A0A7D4Q2A2</accession>
<feature type="domain" description="Glycosyl hydrolase family 32 C-terminal" evidence="7">
    <location>
        <begin position="351"/>
        <end position="468"/>
    </location>
</feature>
<dbReference type="GO" id="GO:0005975">
    <property type="term" value="P:carbohydrate metabolic process"/>
    <property type="evidence" value="ECO:0007669"/>
    <property type="project" value="InterPro"/>
</dbReference>
<evidence type="ECO:0000256" key="4">
    <source>
        <dbReference type="ARBA" id="ARBA00023295"/>
    </source>
</evidence>
<dbReference type="InterPro" id="IPR013189">
    <property type="entry name" value="Glyco_hydro_32_C"/>
</dbReference>
<evidence type="ECO:0000313" key="8">
    <source>
        <dbReference type="EMBL" id="QKJ20498.1"/>
    </source>
</evidence>
<evidence type="ECO:0000259" key="6">
    <source>
        <dbReference type="Pfam" id="PF00251"/>
    </source>
</evidence>
<dbReference type="PANTHER" id="PTHR43101:SF1">
    <property type="entry name" value="BETA-FRUCTOSIDASE"/>
    <property type="match status" value="1"/>
</dbReference>
<keyword evidence="3 5" id="KW-0378">Hydrolase</keyword>
<feature type="domain" description="Glycosyl hydrolase family 32 N-terminal" evidence="6">
    <location>
        <begin position="29"/>
        <end position="329"/>
    </location>
</feature>
<sequence>MTAHPLTTVTIPSALLDRVEQDRHRPAFHFVAPAGWLNDPNGLTQHGGWYHLFYQHNPHAPVHHAIHWGHARSTDLVHWEHLPIALAPSPGPDGEGCWSGVLVDDDGTPTLVYSGRHDGIELPCVATGDSELVEWRKDAANPVLVAPPADLDVVAFRDHCVWREDGRWRQIIGSGIRDVGGAALLYDSDDLRSWRYVGPLLVGDHTRQDRTAADWEGTMWECVDLFPVGDNHALVFSSWDDGVTNHPLYWVGDYRGDRFEPRSLHRLDLGGRFFYAPQSFRDEAGRRIMFGWMQEGRTDAATLDAGWSGAMSLPRVVTARADGTLHQAPVPELDVLRGAALFDGDAALVGDRVDGDQLDLDLEVRLEDGGSVEVTVLATPDREERTVYRLSRDGDAAHLTLDRVASSLDETTDAQPLGGAIPLEGGGAVRLRIIVDHSAVEAFANGVPLAARVYPTRVDATGVSVALDRGRAALRAWPMATAR</sequence>
<evidence type="ECO:0000256" key="5">
    <source>
        <dbReference type="RuleBase" id="RU362110"/>
    </source>
</evidence>
<dbReference type="InterPro" id="IPR013148">
    <property type="entry name" value="Glyco_hydro_32_N"/>
</dbReference>
<dbReference type="SMART" id="SM00640">
    <property type="entry name" value="Glyco_32"/>
    <property type="match status" value="1"/>
</dbReference>
<dbReference type="InterPro" id="IPR013320">
    <property type="entry name" value="ConA-like_dom_sf"/>
</dbReference>
<comment type="similarity">
    <text evidence="1 5">Belongs to the glycosyl hydrolase 32 family.</text>
</comment>
<evidence type="ECO:0000256" key="3">
    <source>
        <dbReference type="ARBA" id="ARBA00022801"/>
    </source>
</evidence>
<dbReference type="Proteomes" id="UP000502498">
    <property type="component" value="Chromosome"/>
</dbReference>
<dbReference type="Gene3D" id="2.115.10.20">
    <property type="entry name" value="Glycosyl hydrolase domain, family 43"/>
    <property type="match status" value="1"/>
</dbReference>
<dbReference type="Pfam" id="PF00251">
    <property type="entry name" value="Glyco_hydro_32N"/>
    <property type="match status" value="1"/>
</dbReference>
<evidence type="ECO:0000313" key="9">
    <source>
        <dbReference type="Proteomes" id="UP000502498"/>
    </source>
</evidence>
<dbReference type="CDD" id="cd08996">
    <property type="entry name" value="GH32_FFase"/>
    <property type="match status" value="1"/>
</dbReference>
<dbReference type="PANTHER" id="PTHR43101">
    <property type="entry name" value="BETA-FRUCTOSIDASE"/>
    <property type="match status" value="1"/>
</dbReference>
<dbReference type="RefSeq" id="WP_172990923.1">
    <property type="nucleotide sequence ID" value="NZ_CP054038.1"/>
</dbReference>
<name>A0A7D4Q2A2_9MICO</name>
<reference evidence="8 9" key="1">
    <citation type="submission" date="2020-05" db="EMBL/GenBank/DDBJ databases">
        <title>Strain PA2F3 complete genome.</title>
        <authorList>
            <person name="Kim Y.-S."/>
            <person name="Kim S.-J."/>
            <person name="Jung H.-k."/>
            <person name="Kim S.-E."/>
            <person name="Kim K.-H."/>
        </authorList>
    </citation>
    <scope>NUCLEOTIDE SEQUENCE [LARGE SCALE GENOMIC DNA]</scope>
    <source>
        <strain evidence="8 9">PA2F3</strain>
    </source>
</reference>
<dbReference type="GO" id="GO:0004564">
    <property type="term" value="F:beta-fructofuranosidase activity"/>
    <property type="evidence" value="ECO:0007669"/>
    <property type="project" value="UniProtKB-EC"/>
</dbReference>
<proteinExistence type="inferred from homology"/>
<gene>
    <name evidence="8" type="ORF">HQM25_14800</name>
</gene>
<dbReference type="EMBL" id="CP054038">
    <property type="protein sequence ID" value="QKJ20498.1"/>
    <property type="molecule type" value="Genomic_DNA"/>
</dbReference>
<dbReference type="InterPro" id="IPR023296">
    <property type="entry name" value="Glyco_hydro_beta-prop_sf"/>
</dbReference>
<dbReference type="InterPro" id="IPR001362">
    <property type="entry name" value="Glyco_hydro_32"/>
</dbReference>
<dbReference type="Pfam" id="PF08244">
    <property type="entry name" value="Glyco_hydro_32C"/>
    <property type="match status" value="1"/>
</dbReference>
<keyword evidence="4 5" id="KW-0326">Glycosidase</keyword>
<dbReference type="SUPFAM" id="SSF49899">
    <property type="entry name" value="Concanavalin A-like lectins/glucanases"/>
    <property type="match status" value="1"/>
</dbReference>
<dbReference type="InterPro" id="IPR051214">
    <property type="entry name" value="GH32_Enzymes"/>
</dbReference>
<protein>
    <recommendedName>
        <fullName evidence="2">beta-fructofuranosidase</fullName>
        <ecNumber evidence="2">3.2.1.26</ecNumber>
    </recommendedName>
</protein>
<dbReference type="Gene3D" id="2.60.120.560">
    <property type="entry name" value="Exo-inulinase, domain 1"/>
    <property type="match status" value="1"/>
</dbReference>